<organism evidence="3 4">
    <name type="scientific">Armillaria tabescens</name>
    <name type="common">Ringless honey mushroom</name>
    <name type="synonym">Agaricus tabescens</name>
    <dbReference type="NCBI Taxonomy" id="1929756"/>
    <lineage>
        <taxon>Eukaryota</taxon>
        <taxon>Fungi</taxon>
        <taxon>Dikarya</taxon>
        <taxon>Basidiomycota</taxon>
        <taxon>Agaricomycotina</taxon>
        <taxon>Agaricomycetes</taxon>
        <taxon>Agaricomycetidae</taxon>
        <taxon>Agaricales</taxon>
        <taxon>Marasmiineae</taxon>
        <taxon>Physalacriaceae</taxon>
        <taxon>Desarmillaria</taxon>
    </lineage>
</organism>
<proteinExistence type="predicted"/>
<keyword evidence="4" id="KW-1185">Reference proteome</keyword>
<accession>A0AA39NEX3</accession>
<evidence type="ECO:0000256" key="2">
    <source>
        <dbReference type="SAM" id="Phobius"/>
    </source>
</evidence>
<protein>
    <submittedName>
        <fullName evidence="3">Uncharacterized protein</fullName>
    </submittedName>
</protein>
<keyword evidence="2" id="KW-1133">Transmembrane helix</keyword>
<dbReference type="AlphaFoldDB" id="A0AA39NEX3"/>
<dbReference type="Proteomes" id="UP001175211">
    <property type="component" value="Unassembled WGS sequence"/>
</dbReference>
<dbReference type="RefSeq" id="XP_060335482.1">
    <property type="nucleotide sequence ID" value="XM_060465464.1"/>
</dbReference>
<name>A0AA39NEX3_ARMTA</name>
<feature type="region of interest" description="Disordered" evidence="1">
    <location>
        <begin position="144"/>
        <end position="172"/>
    </location>
</feature>
<evidence type="ECO:0000256" key="1">
    <source>
        <dbReference type="SAM" id="MobiDB-lite"/>
    </source>
</evidence>
<feature type="compositionally biased region" description="Low complexity" evidence="1">
    <location>
        <begin position="155"/>
        <end position="172"/>
    </location>
</feature>
<gene>
    <name evidence="3" type="ORF">EV420DRAFT_1038112</name>
</gene>
<comment type="caution">
    <text evidence="3">The sequence shown here is derived from an EMBL/GenBank/DDBJ whole genome shotgun (WGS) entry which is preliminary data.</text>
</comment>
<dbReference type="EMBL" id="JAUEPS010000006">
    <property type="protein sequence ID" value="KAK0464361.1"/>
    <property type="molecule type" value="Genomic_DNA"/>
</dbReference>
<evidence type="ECO:0000313" key="4">
    <source>
        <dbReference type="Proteomes" id="UP001175211"/>
    </source>
</evidence>
<dbReference type="GeneID" id="85349012"/>
<sequence length="340" mass="35732">MVDAGASVYAAVGVAYVIKCYIIMSPKKIKSLYVEMDSAQSQYMNAATVIPANIGVAICMTHDALTNDLKKLPKSRWGHWKNRAAYNTAKKRVKVHCDHVFSTSRACLNAAYLASAQERLAKETAEIKAGSAQPECRYIAREDAGDARTSDTIQTPPSGSSDSSGVTSSPIPSNLSSASLPLQYPVMVPSREATQPSSLLSELEGLILDGNLIDFSGPSADLGQREAILIDLSSEDADALTIYRLSLDESNSRQTSDLLNSTLVAPNAANVVTGAPPLPGKAIVTGTPDSVHPSTQLSVPTEIPNAGESVGRFASAAATVRMISNVASAFSAIAGDIMDS</sequence>
<evidence type="ECO:0000313" key="3">
    <source>
        <dbReference type="EMBL" id="KAK0464361.1"/>
    </source>
</evidence>
<reference evidence="3" key="1">
    <citation type="submission" date="2023-06" db="EMBL/GenBank/DDBJ databases">
        <authorList>
            <consortium name="Lawrence Berkeley National Laboratory"/>
            <person name="Ahrendt S."/>
            <person name="Sahu N."/>
            <person name="Indic B."/>
            <person name="Wong-Bajracharya J."/>
            <person name="Merenyi Z."/>
            <person name="Ke H.-M."/>
            <person name="Monk M."/>
            <person name="Kocsube S."/>
            <person name="Drula E."/>
            <person name="Lipzen A."/>
            <person name="Balint B."/>
            <person name="Henrissat B."/>
            <person name="Andreopoulos B."/>
            <person name="Martin F.M."/>
            <person name="Harder C.B."/>
            <person name="Rigling D."/>
            <person name="Ford K.L."/>
            <person name="Foster G.D."/>
            <person name="Pangilinan J."/>
            <person name="Papanicolaou A."/>
            <person name="Barry K."/>
            <person name="LaButti K."/>
            <person name="Viragh M."/>
            <person name="Koriabine M."/>
            <person name="Yan M."/>
            <person name="Riley R."/>
            <person name="Champramary S."/>
            <person name="Plett K.L."/>
            <person name="Tsai I.J."/>
            <person name="Slot J."/>
            <person name="Sipos G."/>
            <person name="Plett J."/>
            <person name="Nagy L.G."/>
            <person name="Grigoriev I.V."/>
        </authorList>
    </citation>
    <scope>NUCLEOTIDE SEQUENCE</scope>
    <source>
        <strain evidence="3">CCBAS 213</strain>
    </source>
</reference>
<keyword evidence="2" id="KW-0472">Membrane</keyword>
<keyword evidence="2" id="KW-0812">Transmembrane</keyword>
<feature type="transmembrane region" description="Helical" evidence="2">
    <location>
        <begin position="6"/>
        <end position="24"/>
    </location>
</feature>